<comment type="caution">
    <text evidence="1">The sequence shown here is derived from an EMBL/GenBank/DDBJ whole genome shotgun (WGS) entry which is preliminary data.</text>
</comment>
<proteinExistence type="predicted"/>
<gene>
    <name evidence="1" type="ORF">REH74_025620</name>
</gene>
<reference evidence="1" key="1">
    <citation type="submission" date="2024-11" db="EMBL/GenBank/DDBJ databases">
        <title>Identification of new Vibrio campbellii strains harboring the pVA1 plasmid isolated from Penaeus vannamei postlarvae affected by outbreaks of acute hepatopancreatic necrosis disease (AHPND) in Mexico.</title>
        <authorList>
            <person name="Gomez-Gil B."/>
            <person name="Enciso-Ibarra J."/>
        </authorList>
    </citation>
    <scope>NUCLEOTIDE SEQUENCE</scope>
    <source>
        <strain evidence="1">M270204</strain>
    </source>
</reference>
<accession>A0ACC7RGE9</accession>
<sequence length="204" mass="22922">MIRAYLRASTDEQDSSRSKQELREFVKSRNLQIASFYQENISGTAAERPELDRLIENSEDGDVLLIEKMDRLTRLPFQTWETLKARIKTKGISIVVVDQPMTHQSLSDVDVSVSAIQQALTNFMLDLGAAMARDDYETRQKRAQQGIAKAKREGRYKGRPVNAETAHKCRTVNLLVSDGETVSAACKAQGVGRATYYKYLSTQG</sequence>
<name>A0ACC7RGE9_9VIBR</name>
<protein>
    <submittedName>
        <fullName evidence="1">Recombinase family protein</fullName>
    </submittedName>
</protein>
<dbReference type="Proteomes" id="UP001354073">
    <property type="component" value="Unassembled WGS sequence"/>
</dbReference>
<organism evidence="1 2">
    <name type="scientific">Vibrio campbellii</name>
    <dbReference type="NCBI Taxonomy" id="680"/>
    <lineage>
        <taxon>Bacteria</taxon>
        <taxon>Pseudomonadati</taxon>
        <taxon>Pseudomonadota</taxon>
        <taxon>Gammaproteobacteria</taxon>
        <taxon>Vibrionales</taxon>
        <taxon>Vibrionaceae</taxon>
        <taxon>Vibrio</taxon>
    </lineage>
</organism>
<evidence type="ECO:0000313" key="2">
    <source>
        <dbReference type="Proteomes" id="UP001354073"/>
    </source>
</evidence>
<dbReference type="EMBL" id="JAVHXJ020000261">
    <property type="protein sequence ID" value="MGI1900909.1"/>
    <property type="molecule type" value="Genomic_DNA"/>
</dbReference>
<evidence type="ECO:0000313" key="1">
    <source>
        <dbReference type="EMBL" id="MGI1900909.1"/>
    </source>
</evidence>